<gene>
    <name evidence="1" type="ORF">CLOSYM_04597</name>
</gene>
<dbReference type="AlphaFoldDB" id="A0ABC9TRB0"/>
<dbReference type="EMBL" id="AWSU01000366">
    <property type="protein sequence ID" value="ERI73826.1"/>
    <property type="molecule type" value="Genomic_DNA"/>
</dbReference>
<evidence type="ECO:0000313" key="1">
    <source>
        <dbReference type="EMBL" id="ERI73826.1"/>
    </source>
</evidence>
<name>A0ABC9TRB0_CLOSY</name>
<proteinExistence type="predicted"/>
<evidence type="ECO:0000313" key="2">
    <source>
        <dbReference type="Proteomes" id="UP000016491"/>
    </source>
</evidence>
<sequence length="64" mass="7374">MGSVTCARRFAIDSSCPAQEVLWLIKKYVCANNREKTGDIPVFPYRYNGDIHFFMCIEILNVVE</sequence>
<accession>A0ABC9TRB0</accession>
<reference evidence="1 2" key="1">
    <citation type="submission" date="2013-07" db="EMBL/GenBank/DDBJ databases">
        <authorList>
            <person name="Weinstock G."/>
            <person name="Sodergren E."/>
            <person name="Wylie T."/>
            <person name="Fulton L."/>
            <person name="Fulton R."/>
            <person name="Fronick C."/>
            <person name="O'Laughlin M."/>
            <person name="Godfrey J."/>
            <person name="Miner T."/>
            <person name="Herter B."/>
            <person name="Appelbaum E."/>
            <person name="Cordes M."/>
            <person name="Lek S."/>
            <person name="Wollam A."/>
            <person name="Pepin K.H."/>
            <person name="Palsikar V.B."/>
            <person name="Mitreva M."/>
            <person name="Wilson R.K."/>
        </authorList>
    </citation>
    <scope>NUCLEOTIDE SEQUENCE [LARGE SCALE GENOMIC DNA]</scope>
    <source>
        <strain evidence="1 2">ATCC 14940</strain>
    </source>
</reference>
<dbReference type="Proteomes" id="UP000016491">
    <property type="component" value="Unassembled WGS sequence"/>
</dbReference>
<organism evidence="1 2">
    <name type="scientific">[Clostridium] symbiosum ATCC 14940</name>
    <dbReference type="NCBI Taxonomy" id="411472"/>
    <lineage>
        <taxon>Bacteria</taxon>
        <taxon>Bacillati</taxon>
        <taxon>Bacillota</taxon>
        <taxon>Clostridia</taxon>
        <taxon>Lachnospirales</taxon>
        <taxon>Lachnospiraceae</taxon>
        <taxon>Otoolea</taxon>
    </lineage>
</organism>
<protein>
    <submittedName>
        <fullName evidence="1">Uncharacterized protein</fullName>
    </submittedName>
</protein>
<comment type="caution">
    <text evidence="1">The sequence shown here is derived from an EMBL/GenBank/DDBJ whole genome shotgun (WGS) entry which is preliminary data.</text>
</comment>